<gene>
    <name evidence="3" type="ORF">LCGC14_1569700</name>
</gene>
<feature type="region of interest" description="Disordered" evidence="1">
    <location>
        <begin position="410"/>
        <end position="435"/>
    </location>
</feature>
<dbReference type="EMBL" id="LAZR01012229">
    <property type="protein sequence ID" value="KKM27937.1"/>
    <property type="molecule type" value="Genomic_DNA"/>
</dbReference>
<accession>A0A0F9IK55</accession>
<sequence>MTKQNLPATDGLENVMTGMGTASSKNYHSHFKLDAFNDYMQLEAAYQSNWLARQIVDIPADDMVREWRAIKCQDAEKIRIEEDRHDLQQTVNEALSWGRLYGGAAILMLTNQDLEKPLNVNQVKKGDLERLIVFDRYELMPLSINNWNPLAKNYLMPEYYTVYQGNQRIHWTHFAKFMGAKLPRRQRQVTMGWGDSELRKCISDLKLAVASYEGISELMQEANLDVITREGLADDLTTDQESAITDRYTLYSMMKSLFKLSLLDGDEKLDRMTLNLSGVAPVMETQMSWMCGASRIPQTKLFGKSPSGLNSSGDGELKTYYDDVRSWQVSQLDPPVNVLDQVLVRSALGNMPTDYNWEWNRLYQPNRKEEADASKIEAETDIMLLDAGVIQKSQVQRRLQSAEAYQFNDGQIEELEGLEDANLFDRDEPEPTADE</sequence>
<dbReference type="InterPro" id="IPR024459">
    <property type="entry name" value="Acb1-like_N"/>
</dbReference>
<dbReference type="AlphaFoldDB" id="A0A0F9IK55"/>
<evidence type="ECO:0000259" key="2">
    <source>
        <dbReference type="Pfam" id="PF06381"/>
    </source>
</evidence>
<evidence type="ECO:0000256" key="1">
    <source>
        <dbReference type="SAM" id="MobiDB-lite"/>
    </source>
</evidence>
<comment type="caution">
    <text evidence="3">The sequence shown here is derived from an EMBL/GenBank/DDBJ whole genome shotgun (WGS) entry which is preliminary data.</text>
</comment>
<dbReference type="InterPro" id="IPR006445">
    <property type="entry name" value="Phage-assoc_HI1409"/>
</dbReference>
<feature type="domain" description="Anti-CBASS protein Acb1-like N-terminal" evidence="2">
    <location>
        <begin position="41"/>
        <end position="381"/>
    </location>
</feature>
<name>A0A0F9IK55_9ZZZZ</name>
<dbReference type="Pfam" id="PF06381">
    <property type="entry name" value="Phage_portal_3"/>
    <property type="match status" value="1"/>
</dbReference>
<evidence type="ECO:0000313" key="3">
    <source>
        <dbReference type="EMBL" id="KKM27937.1"/>
    </source>
</evidence>
<protein>
    <recommendedName>
        <fullName evidence="2">Anti-CBASS protein Acb1-like N-terminal domain-containing protein</fullName>
    </recommendedName>
</protein>
<organism evidence="3">
    <name type="scientific">marine sediment metagenome</name>
    <dbReference type="NCBI Taxonomy" id="412755"/>
    <lineage>
        <taxon>unclassified sequences</taxon>
        <taxon>metagenomes</taxon>
        <taxon>ecological metagenomes</taxon>
    </lineage>
</organism>
<dbReference type="NCBIfam" id="TIGR01555">
    <property type="entry name" value="phge_rel_HI1409"/>
    <property type="match status" value="1"/>
</dbReference>
<reference evidence="3" key="1">
    <citation type="journal article" date="2015" name="Nature">
        <title>Complex archaea that bridge the gap between prokaryotes and eukaryotes.</title>
        <authorList>
            <person name="Spang A."/>
            <person name="Saw J.H."/>
            <person name="Jorgensen S.L."/>
            <person name="Zaremba-Niedzwiedzka K."/>
            <person name="Martijn J."/>
            <person name="Lind A.E."/>
            <person name="van Eijk R."/>
            <person name="Schleper C."/>
            <person name="Guy L."/>
            <person name="Ettema T.J."/>
        </authorList>
    </citation>
    <scope>NUCLEOTIDE SEQUENCE</scope>
</reference>
<proteinExistence type="predicted"/>